<organism evidence="6 7">
    <name type="scientific">Tilletia horrida</name>
    <dbReference type="NCBI Taxonomy" id="155126"/>
    <lineage>
        <taxon>Eukaryota</taxon>
        <taxon>Fungi</taxon>
        <taxon>Dikarya</taxon>
        <taxon>Basidiomycota</taxon>
        <taxon>Ustilaginomycotina</taxon>
        <taxon>Exobasidiomycetes</taxon>
        <taxon>Tilletiales</taxon>
        <taxon>Tilletiaceae</taxon>
        <taxon>Tilletia</taxon>
    </lineage>
</organism>
<accession>A0AAN6JU56</accession>
<dbReference type="Pfam" id="PF01096">
    <property type="entry name" value="Zn_ribbon_TFIIS"/>
    <property type="match status" value="1"/>
</dbReference>
<keyword evidence="2" id="KW-0863">Zinc-finger</keyword>
<keyword evidence="3" id="KW-0862">Zinc</keyword>
<dbReference type="AlphaFoldDB" id="A0AAN6JU56"/>
<dbReference type="GO" id="GO:0003676">
    <property type="term" value="F:nucleic acid binding"/>
    <property type="evidence" value="ECO:0007669"/>
    <property type="project" value="InterPro"/>
</dbReference>
<keyword evidence="6" id="KW-0804">Transcription</keyword>
<dbReference type="EMBL" id="JAPDMZ010000074">
    <property type="protein sequence ID" value="KAK0551629.1"/>
    <property type="molecule type" value="Genomic_DNA"/>
</dbReference>
<evidence type="ECO:0000259" key="5">
    <source>
        <dbReference type="SMART" id="SM00440"/>
    </source>
</evidence>
<feature type="compositionally biased region" description="Acidic residues" evidence="4">
    <location>
        <begin position="273"/>
        <end position="282"/>
    </location>
</feature>
<evidence type="ECO:0000256" key="3">
    <source>
        <dbReference type="ARBA" id="ARBA00022833"/>
    </source>
</evidence>
<dbReference type="SUPFAM" id="SSF57783">
    <property type="entry name" value="Zinc beta-ribbon"/>
    <property type="match status" value="1"/>
</dbReference>
<proteinExistence type="predicted"/>
<keyword evidence="6" id="KW-0240">DNA-directed RNA polymerase</keyword>
<dbReference type="GO" id="GO:0006351">
    <property type="term" value="P:DNA-templated transcription"/>
    <property type="evidence" value="ECO:0007669"/>
    <property type="project" value="InterPro"/>
</dbReference>
<dbReference type="Gene3D" id="2.20.25.10">
    <property type="match status" value="1"/>
</dbReference>
<evidence type="ECO:0000256" key="1">
    <source>
        <dbReference type="ARBA" id="ARBA00022723"/>
    </source>
</evidence>
<dbReference type="InterPro" id="IPR001222">
    <property type="entry name" value="Znf_TFIIS"/>
</dbReference>
<feature type="domain" description="TFIIS-type" evidence="5">
    <location>
        <begin position="49"/>
        <end position="84"/>
    </location>
</feature>
<evidence type="ECO:0000256" key="4">
    <source>
        <dbReference type="SAM" id="MobiDB-lite"/>
    </source>
</evidence>
<dbReference type="GO" id="GO:0008270">
    <property type="term" value="F:zinc ion binding"/>
    <property type="evidence" value="ECO:0007669"/>
    <property type="project" value="UniProtKB-KW"/>
</dbReference>
<feature type="compositionally biased region" description="Polar residues" evidence="4">
    <location>
        <begin position="291"/>
        <end position="306"/>
    </location>
</feature>
<comment type="caution">
    <text evidence="6">The sequence shown here is derived from an EMBL/GenBank/DDBJ whole genome shotgun (WGS) entry which is preliminary data.</text>
</comment>
<dbReference type="SMART" id="SM00440">
    <property type="entry name" value="ZnF_C2C2"/>
    <property type="match status" value="1"/>
</dbReference>
<evidence type="ECO:0000256" key="2">
    <source>
        <dbReference type="ARBA" id="ARBA00022771"/>
    </source>
</evidence>
<evidence type="ECO:0000313" key="7">
    <source>
        <dbReference type="Proteomes" id="UP001176517"/>
    </source>
</evidence>
<sequence length="383" mass="42407">MAIKTTSHPDAFPSVLRQNRQLVSSLAQAESLDTDGVGAGAAQEATMQEKCINPKCDSEVASFYTLQMRSADEGSTVFANVRIPTAKMCPVSKGTSGCGVPSTELMICFKQAAIARPGQTGTKAYVLPDRILHPKFALSKPGVGTWVTAARFMVETFVERKSYKRFAQSAEPPRRLIEMIEHQLRLRVLQEAELLIDRKASEPPAGKRSPSTLEPAEDLTRQSFAYLDFRENAPVWRQAVDDRGESDDLPTRAGSVVFGIRALMDLQKPIESSEQEIAEDAETSVSRHEQPTSAEEQASPTPSAESDQMLQRLLRDLLQAGVLIDKDGRRAQQHSFTLDGFSAESGLVFPDELHSVRRHRHTVPIFIAMFRLARFLQAPNQDQ</sequence>
<feature type="region of interest" description="Disordered" evidence="4">
    <location>
        <begin position="273"/>
        <end position="306"/>
    </location>
</feature>
<keyword evidence="1" id="KW-0479">Metal-binding</keyword>
<reference evidence="6" key="1">
    <citation type="journal article" date="2023" name="PhytoFront">
        <title>Draft Genome Resources of Seven Strains of Tilletia horrida, Causal Agent of Kernel Smut of Rice.</title>
        <authorList>
            <person name="Khanal S."/>
            <person name="Antony Babu S."/>
            <person name="Zhou X.G."/>
        </authorList>
    </citation>
    <scope>NUCLEOTIDE SEQUENCE</scope>
    <source>
        <strain evidence="6">TX6</strain>
    </source>
</reference>
<name>A0AAN6JU56_9BASI</name>
<gene>
    <name evidence="6" type="primary">RPA12</name>
    <name evidence="6" type="ORF">OC846_003225</name>
</gene>
<evidence type="ECO:0000313" key="6">
    <source>
        <dbReference type="EMBL" id="KAK0551629.1"/>
    </source>
</evidence>
<protein>
    <submittedName>
        <fullName evidence="6">DNA-directed RNA polymerase I core subunit rpa12</fullName>
    </submittedName>
</protein>
<keyword evidence="7" id="KW-1185">Reference proteome</keyword>
<dbReference type="GO" id="GO:0000428">
    <property type="term" value="C:DNA-directed RNA polymerase complex"/>
    <property type="evidence" value="ECO:0007669"/>
    <property type="project" value="UniProtKB-KW"/>
</dbReference>
<dbReference type="Proteomes" id="UP001176517">
    <property type="component" value="Unassembled WGS sequence"/>
</dbReference>